<accession>A0A2U1D9L6</accession>
<evidence type="ECO:0000313" key="10">
    <source>
        <dbReference type="Proteomes" id="UP000245433"/>
    </source>
</evidence>
<reference evidence="9 10" key="1">
    <citation type="submission" date="2018-04" db="EMBL/GenBank/DDBJ databases">
        <title>Genomic Encyclopedia of Type Strains, Phase IV (KMG-IV): sequencing the most valuable type-strain genomes for metagenomic binning, comparative biology and taxonomic classification.</title>
        <authorList>
            <person name="Goeker M."/>
        </authorList>
    </citation>
    <scope>NUCLEOTIDE SEQUENCE [LARGE SCALE GENOMIC DNA]</scope>
    <source>
        <strain evidence="9 10">DSM 28795</strain>
    </source>
</reference>
<comment type="subcellular location">
    <subcellularLocation>
        <location evidence="1">Cell membrane</location>
        <topology evidence="1">Multi-pass membrane protein</topology>
    </subcellularLocation>
</comment>
<dbReference type="InterPro" id="IPR007227">
    <property type="entry name" value="Cell_shape_determining_MreD"/>
</dbReference>
<name>A0A2U1D9L6_9LACO</name>
<dbReference type="Proteomes" id="UP000245433">
    <property type="component" value="Unassembled WGS sequence"/>
</dbReference>
<keyword evidence="7 8" id="KW-0472">Membrane</keyword>
<evidence type="ECO:0000256" key="3">
    <source>
        <dbReference type="ARBA" id="ARBA00022475"/>
    </source>
</evidence>
<feature type="transmembrane region" description="Helical" evidence="8">
    <location>
        <begin position="38"/>
        <end position="55"/>
    </location>
</feature>
<dbReference type="RefSeq" id="WP_089938646.1">
    <property type="nucleotide sequence ID" value="NZ_CAKOEX010000004.1"/>
</dbReference>
<evidence type="ECO:0000256" key="8">
    <source>
        <dbReference type="SAM" id="Phobius"/>
    </source>
</evidence>
<keyword evidence="3" id="KW-1003">Cell membrane</keyword>
<protein>
    <submittedName>
        <fullName evidence="9">Rod shape-determining protein MreD</fullName>
    </submittedName>
</protein>
<comment type="similarity">
    <text evidence="2">Belongs to the MreD family.</text>
</comment>
<feature type="transmembrane region" description="Helical" evidence="8">
    <location>
        <begin position="112"/>
        <end position="137"/>
    </location>
</feature>
<sequence length="175" mass="20063">MAFWQLIRFRVIYPLVLFLLLFLDGNLMSSLGGILNHFPFHVLPLLTLIWLFYAIEFEVTNRIAFWVYVVLIGLLFDIYYTGILGSYTIAFLAACVVMDRLRPYFDERLMSGLLLCLIGLIIYLLVTYAAGFIINIADVSLGRFLLYELVPTVVLNIIIAALGYYPAWSLFQLLS</sequence>
<keyword evidence="6 8" id="KW-1133">Transmembrane helix</keyword>
<dbReference type="EMBL" id="QEKT01000005">
    <property type="protein sequence ID" value="PVY84232.1"/>
    <property type="molecule type" value="Genomic_DNA"/>
</dbReference>
<feature type="transmembrane region" description="Helical" evidence="8">
    <location>
        <begin position="67"/>
        <end position="92"/>
    </location>
</feature>
<gene>
    <name evidence="9" type="ORF">C7384_105111</name>
</gene>
<evidence type="ECO:0000256" key="6">
    <source>
        <dbReference type="ARBA" id="ARBA00022989"/>
    </source>
</evidence>
<dbReference type="GO" id="GO:0008360">
    <property type="term" value="P:regulation of cell shape"/>
    <property type="evidence" value="ECO:0007669"/>
    <property type="project" value="UniProtKB-KW"/>
</dbReference>
<dbReference type="GO" id="GO:0005886">
    <property type="term" value="C:plasma membrane"/>
    <property type="evidence" value="ECO:0007669"/>
    <property type="project" value="UniProtKB-SubCell"/>
</dbReference>
<evidence type="ECO:0000256" key="5">
    <source>
        <dbReference type="ARBA" id="ARBA00022960"/>
    </source>
</evidence>
<keyword evidence="10" id="KW-1185">Reference proteome</keyword>
<organism evidence="9 10">
    <name type="scientific">Convivina intestini</name>
    <dbReference type="NCBI Taxonomy" id="1505726"/>
    <lineage>
        <taxon>Bacteria</taxon>
        <taxon>Bacillati</taxon>
        <taxon>Bacillota</taxon>
        <taxon>Bacilli</taxon>
        <taxon>Lactobacillales</taxon>
        <taxon>Lactobacillaceae</taxon>
        <taxon>Convivina</taxon>
    </lineage>
</organism>
<evidence type="ECO:0000313" key="9">
    <source>
        <dbReference type="EMBL" id="PVY84232.1"/>
    </source>
</evidence>
<keyword evidence="4 8" id="KW-0812">Transmembrane</keyword>
<feature type="transmembrane region" description="Helical" evidence="8">
    <location>
        <begin position="12"/>
        <end position="32"/>
    </location>
</feature>
<comment type="caution">
    <text evidence="9">The sequence shown here is derived from an EMBL/GenBank/DDBJ whole genome shotgun (WGS) entry which is preliminary data.</text>
</comment>
<dbReference type="OrthoDB" id="2148512at2"/>
<evidence type="ECO:0000256" key="1">
    <source>
        <dbReference type="ARBA" id="ARBA00004651"/>
    </source>
</evidence>
<evidence type="ECO:0000256" key="4">
    <source>
        <dbReference type="ARBA" id="ARBA00022692"/>
    </source>
</evidence>
<proteinExistence type="inferred from homology"/>
<feature type="transmembrane region" description="Helical" evidence="8">
    <location>
        <begin position="144"/>
        <end position="165"/>
    </location>
</feature>
<dbReference type="AlphaFoldDB" id="A0A2U1D9L6"/>
<evidence type="ECO:0000256" key="2">
    <source>
        <dbReference type="ARBA" id="ARBA00007776"/>
    </source>
</evidence>
<dbReference type="NCBIfam" id="TIGR03426">
    <property type="entry name" value="shape_MreD"/>
    <property type="match status" value="1"/>
</dbReference>
<keyword evidence="5" id="KW-0133">Cell shape</keyword>
<evidence type="ECO:0000256" key="7">
    <source>
        <dbReference type="ARBA" id="ARBA00023136"/>
    </source>
</evidence>